<dbReference type="InterPro" id="IPR000847">
    <property type="entry name" value="LysR_HTH_N"/>
</dbReference>
<dbReference type="Pfam" id="PF00126">
    <property type="entry name" value="HTH_1"/>
    <property type="match status" value="1"/>
</dbReference>
<dbReference type="Gene3D" id="3.40.190.290">
    <property type="match status" value="1"/>
</dbReference>
<dbReference type="STRING" id="225324.SAMN02745126_01907"/>
<dbReference type="GO" id="GO:0005829">
    <property type="term" value="C:cytosol"/>
    <property type="evidence" value="ECO:0007669"/>
    <property type="project" value="TreeGrafter"/>
</dbReference>
<evidence type="ECO:0000313" key="6">
    <source>
        <dbReference type="EMBL" id="SJZ68967.1"/>
    </source>
</evidence>
<dbReference type="InterPro" id="IPR005119">
    <property type="entry name" value="LysR_subst-bd"/>
</dbReference>
<gene>
    <name evidence="6" type="ORF">SAMN02745126_01907</name>
</gene>
<keyword evidence="3 6" id="KW-0238">DNA-binding</keyword>
<dbReference type="OrthoDB" id="5297263at2"/>
<dbReference type="GO" id="GO:0003700">
    <property type="term" value="F:DNA-binding transcription factor activity"/>
    <property type="evidence" value="ECO:0007669"/>
    <property type="project" value="InterPro"/>
</dbReference>
<dbReference type="Proteomes" id="UP000190092">
    <property type="component" value="Unassembled WGS sequence"/>
</dbReference>
<organism evidence="6 7">
    <name type="scientific">Enhydrobacter aerosaccus</name>
    <dbReference type="NCBI Taxonomy" id="225324"/>
    <lineage>
        <taxon>Bacteria</taxon>
        <taxon>Pseudomonadati</taxon>
        <taxon>Pseudomonadota</taxon>
        <taxon>Alphaproteobacteria</taxon>
        <taxon>Hyphomicrobiales</taxon>
        <taxon>Enhydrobacter</taxon>
    </lineage>
</organism>
<dbReference type="PRINTS" id="PR00039">
    <property type="entry name" value="HTHLYSR"/>
</dbReference>
<dbReference type="PANTHER" id="PTHR30419">
    <property type="entry name" value="HTH-TYPE TRANSCRIPTIONAL REGULATOR YBHD"/>
    <property type="match status" value="1"/>
</dbReference>
<comment type="similarity">
    <text evidence="1">Belongs to the LysR transcriptional regulatory family.</text>
</comment>
<dbReference type="InterPro" id="IPR050950">
    <property type="entry name" value="HTH-type_LysR_regulators"/>
</dbReference>
<evidence type="ECO:0000256" key="1">
    <source>
        <dbReference type="ARBA" id="ARBA00009437"/>
    </source>
</evidence>
<protein>
    <submittedName>
        <fullName evidence="6">DNA-binding transcriptional regulator, LysR family</fullName>
    </submittedName>
</protein>
<dbReference type="GO" id="GO:0003677">
    <property type="term" value="F:DNA binding"/>
    <property type="evidence" value="ECO:0007669"/>
    <property type="project" value="UniProtKB-KW"/>
</dbReference>
<accession>A0A1T4MQ49</accession>
<dbReference type="Gene3D" id="1.10.10.10">
    <property type="entry name" value="Winged helix-like DNA-binding domain superfamily/Winged helix DNA-binding domain"/>
    <property type="match status" value="1"/>
</dbReference>
<dbReference type="RefSeq" id="WP_085933645.1">
    <property type="nucleotide sequence ID" value="NZ_FUWJ01000002.1"/>
</dbReference>
<dbReference type="PROSITE" id="PS50931">
    <property type="entry name" value="HTH_LYSR"/>
    <property type="match status" value="1"/>
</dbReference>
<dbReference type="Pfam" id="PF03466">
    <property type="entry name" value="LysR_substrate"/>
    <property type="match status" value="1"/>
</dbReference>
<dbReference type="InterPro" id="IPR036388">
    <property type="entry name" value="WH-like_DNA-bd_sf"/>
</dbReference>
<evidence type="ECO:0000256" key="2">
    <source>
        <dbReference type="ARBA" id="ARBA00023015"/>
    </source>
</evidence>
<reference evidence="7" key="1">
    <citation type="submission" date="2017-02" db="EMBL/GenBank/DDBJ databases">
        <authorList>
            <person name="Varghese N."/>
            <person name="Submissions S."/>
        </authorList>
    </citation>
    <scope>NUCLEOTIDE SEQUENCE [LARGE SCALE GENOMIC DNA]</scope>
    <source>
        <strain evidence="7">ATCC 27094</strain>
    </source>
</reference>
<dbReference type="AlphaFoldDB" id="A0A1T4MQ49"/>
<evidence type="ECO:0000256" key="3">
    <source>
        <dbReference type="ARBA" id="ARBA00023125"/>
    </source>
</evidence>
<dbReference type="PANTHER" id="PTHR30419:SF2">
    <property type="entry name" value="LYSR FAMILY TRANSCRIPTIONAL REGULATOR"/>
    <property type="match status" value="1"/>
</dbReference>
<dbReference type="FunFam" id="1.10.10.10:FF:000001">
    <property type="entry name" value="LysR family transcriptional regulator"/>
    <property type="match status" value="1"/>
</dbReference>
<dbReference type="SUPFAM" id="SSF46785">
    <property type="entry name" value="Winged helix' DNA-binding domain"/>
    <property type="match status" value="1"/>
</dbReference>
<name>A0A1T4MQ49_9HYPH</name>
<keyword evidence="7" id="KW-1185">Reference proteome</keyword>
<feature type="domain" description="HTH lysR-type" evidence="5">
    <location>
        <begin position="1"/>
        <end position="58"/>
    </location>
</feature>
<evidence type="ECO:0000313" key="7">
    <source>
        <dbReference type="Proteomes" id="UP000190092"/>
    </source>
</evidence>
<dbReference type="EMBL" id="FUWJ01000002">
    <property type="protein sequence ID" value="SJZ68967.1"/>
    <property type="molecule type" value="Genomic_DNA"/>
</dbReference>
<proteinExistence type="inferred from homology"/>
<sequence>MHAAVLRYFDHVARHGSIRKAADALSIASSAVNRQILRLEDEMGVALFERGRSGVRPTPAGELLLRHVRETQNEYQRTRAEIASLGGIVSGDVRIISLESLLVRFLPQLVEEMAAKHPKVTFTVLSVHPSEISEALRSGDNDFGVLFVDNRHRGVDVVAEFPTAVGALMRPDHPLARHKSLTLTECVGYPVVMLQDRWLLDAIMATEFADSGARLTPRIVSNSIEFMRQVIKSGLGIGFFTPIGFLEEIRRGELIHVPLAEPGLAQSRIGILVPRYRRLSMPARLMIDHISEQLRAFGSVLAAPRPAAKRRAARGRRR</sequence>
<dbReference type="InterPro" id="IPR036390">
    <property type="entry name" value="WH_DNA-bd_sf"/>
</dbReference>
<keyword evidence="4" id="KW-0804">Transcription</keyword>
<keyword evidence="2" id="KW-0805">Transcription regulation</keyword>
<evidence type="ECO:0000259" key="5">
    <source>
        <dbReference type="PROSITE" id="PS50931"/>
    </source>
</evidence>
<evidence type="ECO:0000256" key="4">
    <source>
        <dbReference type="ARBA" id="ARBA00023163"/>
    </source>
</evidence>
<dbReference type="SUPFAM" id="SSF53850">
    <property type="entry name" value="Periplasmic binding protein-like II"/>
    <property type="match status" value="1"/>
</dbReference>